<protein>
    <submittedName>
        <fullName evidence="1">Uncharacterized protein</fullName>
    </submittedName>
</protein>
<dbReference type="Proteomes" id="UP001055811">
    <property type="component" value="Linkage Group LG03"/>
</dbReference>
<name>A0ACB9F6E8_CICIN</name>
<proteinExistence type="predicted"/>
<reference evidence="2" key="1">
    <citation type="journal article" date="2022" name="Mol. Ecol. Resour.">
        <title>The genomes of chicory, endive, great burdock and yacon provide insights into Asteraceae palaeo-polyploidization history and plant inulin production.</title>
        <authorList>
            <person name="Fan W."/>
            <person name="Wang S."/>
            <person name="Wang H."/>
            <person name="Wang A."/>
            <person name="Jiang F."/>
            <person name="Liu H."/>
            <person name="Zhao H."/>
            <person name="Xu D."/>
            <person name="Zhang Y."/>
        </authorList>
    </citation>
    <scope>NUCLEOTIDE SEQUENCE [LARGE SCALE GENOMIC DNA]</scope>
    <source>
        <strain evidence="2">cv. Punajuju</strain>
    </source>
</reference>
<comment type="caution">
    <text evidence="1">The sequence shown here is derived from an EMBL/GenBank/DDBJ whole genome shotgun (WGS) entry which is preliminary data.</text>
</comment>
<keyword evidence="2" id="KW-1185">Reference proteome</keyword>
<reference evidence="1 2" key="2">
    <citation type="journal article" date="2022" name="Mol. Ecol. Resour.">
        <title>The genomes of chicory, endive, great burdock and yacon provide insights into Asteraceae paleo-polyploidization history and plant inulin production.</title>
        <authorList>
            <person name="Fan W."/>
            <person name="Wang S."/>
            <person name="Wang H."/>
            <person name="Wang A."/>
            <person name="Jiang F."/>
            <person name="Liu H."/>
            <person name="Zhao H."/>
            <person name="Xu D."/>
            <person name="Zhang Y."/>
        </authorList>
    </citation>
    <scope>NUCLEOTIDE SEQUENCE [LARGE SCALE GENOMIC DNA]</scope>
    <source>
        <strain evidence="2">cv. Punajuju</strain>
        <tissue evidence="1">Leaves</tissue>
    </source>
</reference>
<dbReference type="EMBL" id="CM042011">
    <property type="protein sequence ID" value="KAI3766227.1"/>
    <property type="molecule type" value="Genomic_DNA"/>
</dbReference>
<sequence>MICSLFLQFSISRTLTLIQNPKPNPGEIRVSYVVKPLREKQSNEIEPVSRNKYVTETTNSTPLDKTRIKPESNIPKAERSESSSRDVKVSWTKNFSFRFRFSRCHMAFSLFS</sequence>
<accession>A0ACB9F6E8</accession>
<gene>
    <name evidence="1" type="ORF">L2E82_16279</name>
</gene>
<evidence type="ECO:0000313" key="1">
    <source>
        <dbReference type="EMBL" id="KAI3766227.1"/>
    </source>
</evidence>
<organism evidence="1 2">
    <name type="scientific">Cichorium intybus</name>
    <name type="common">Chicory</name>
    <dbReference type="NCBI Taxonomy" id="13427"/>
    <lineage>
        <taxon>Eukaryota</taxon>
        <taxon>Viridiplantae</taxon>
        <taxon>Streptophyta</taxon>
        <taxon>Embryophyta</taxon>
        <taxon>Tracheophyta</taxon>
        <taxon>Spermatophyta</taxon>
        <taxon>Magnoliopsida</taxon>
        <taxon>eudicotyledons</taxon>
        <taxon>Gunneridae</taxon>
        <taxon>Pentapetalae</taxon>
        <taxon>asterids</taxon>
        <taxon>campanulids</taxon>
        <taxon>Asterales</taxon>
        <taxon>Asteraceae</taxon>
        <taxon>Cichorioideae</taxon>
        <taxon>Cichorieae</taxon>
        <taxon>Cichoriinae</taxon>
        <taxon>Cichorium</taxon>
    </lineage>
</organism>
<evidence type="ECO:0000313" key="2">
    <source>
        <dbReference type="Proteomes" id="UP001055811"/>
    </source>
</evidence>